<organism evidence="3 4">
    <name type="scientific">Halalkalibacter nanhaiisediminis</name>
    <dbReference type="NCBI Taxonomy" id="688079"/>
    <lineage>
        <taxon>Bacteria</taxon>
        <taxon>Bacillati</taxon>
        <taxon>Bacillota</taxon>
        <taxon>Bacilli</taxon>
        <taxon>Bacillales</taxon>
        <taxon>Bacillaceae</taxon>
        <taxon>Halalkalibacter</taxon>
    </lineage>
</organism>
<dbReference type="InterPro" id="IPR029069">
    <property type="entry name" value="HotDog_dom_sf"/>
</dbReference>
<dbReference type="CDD" id="cd00586">
    <property type="entry name" value="4HBT"/>
    <property type="match status" value="1"/>
</dbReference>
<proteinExistence type="inferred from homology"/>
<keyword evidence="2 3" id="KW-0378">Hydrolase</keyword>
<dbReference type="Pfam" id="PF13279">
    <property type="entry name" value="4HBT_2"/>
    <property type="match status" value="1"/>
</dbReference>
<dbReference type="InterPro" id="IPR050563">
    <property type="entry name" value="4-hydroxybenzoyl-CoA_TE"/>
</dbReference>
<evidence type="ECO:0000256" key="1">
    <source>
        <dbReference type="ARBA" id="ARBA00005953"/>
    </source>
</evidence>
<name>A0A562QRE3_9BACI</name>
<evidence type="ECO:0000256" key="2">
    <source>
        <dbReference type="ARBA" id="ARBA00022801"/>
    </source>
</evidence>
<dbReference type="Proteomes" id="UP000315711">
    <property type="component" value="Unassembled WGS sequence"/>
</dbReference>
<dbReference type="RefSeq" id="WP_144449337.1">
    <property type="nucleotide sequence ID" value="NZ_VLKZ01000002.1"/>
</dbReference>
<dbReference type="PANTHER" id="PTHR31793">
    <property type="entry name" value="4-HYDROXYBENZOYL-COA THIOESTERASE FAMILY MEMBER"/>
    <property type="match status" value="1"/>
</dbReference>
<dbReference type="EMBL" id="VLKZ01000002">
    <property type="protein sequence ID" value="TWI59265.1"/>
    <property type="molecule type" value="Genomic_DNA"/>
</dbReference>
<dbReference type="PANTHER" id="PTHR31793:SF27">
    <property type="entry name" value="NOVEL THIOESTERASE SUPERFAMILY DOMAIN AND SAPOSIN A-TYPE DOMAIN CONTAINING PROTEIN (0610012H03RIK)"/>
    <property type="match status" value="1"/>
</dbReference>
<dbReference type="GO" id="GO:0047617">
    <property type="term" value="F:fatty acyl-CoA hydrolase activity"/>
    <property type="evidence" value="ECO:0007669"/>
    <property type="project" value="TreeGrafter"/>
</dbReference>
<comment type="similarity">
    <text evidence="1">Belongs to the 4-hydroxybenzoyl-CoA thioesterase family.</text>
</comment>
<accession>A0A562QRE3</accession>
<comment type="caution">
    <text evidence="3">The sequence shown here is derived from an EMBL/GenBank/DDBJ whole genome shotgun (WGS) entry which is preliminary data.</text>
</comment>
<dbReference type="OrthoDB" id="9799036at2"/>
<evidence type="ECO:0000313" key="4">
    <source>
        <dbReference type="Proteomes" id="UP000315711"/>
    </source>
</evidence>
<evidence type="ECO:0000313" key="3">
    <source>
        <dbReference type="EMBL" id="TWI59265.1"/>
    </source>
</evidence>
<keyword evidence="4" id="KW-1185">Reference proteome</keyword>
<sequence>MFETVIEPRVCETDGVGHINNTTIPIWFESGRQGIFRIFNPDLSFKDWRCVIIKMNVEYIAQLYYGQPVKIRTWISRIGNSSFEVYEEMEQEGQICAKGNSTYVNFNRHTQRSESISAPIKNKLQEHFYEEPKEKG</sequence>
<dbReference type="AlphaFoldDB" id="A0A562QRE3"/>
<reference evidence="3 4" key="1">
    <citation type="journal article" date="2015" name="Stand. Genomic Sci.">
        <title>Genomic Encyclopedia of Bacterial and Archaeal Type Strains, Phase III: the genomes of soil and plant-associated and newly described type strains.</title>
        <authorList>
            <person name="Whitman W.B."/>
            <person name="Woyke T."/>
            <person name="Klenk H.P."/>
            <person name="Zhou Y."/>
            <person name="Lilburn T.G."/>
            <person name="Beck B.J."/>
            <person name="De Vos P."/>
            <person name="Vandamme P."/>
            <person name="Eisen J.A."/>
            <person name="Garrity G."/>
            <person name="Hugenholtz P."/>
            <person name="Kyrpides N.C."/>
        </authorList>
    </citation>
    <scope>NUCLEOTIDE SEQUENCE [LARGE SCALE GENOMIC DNA]</scope>
    <source>
        <strain evidence="3 4">CGMCC 1.10116</strain>
    </source>
</reference>
<dbReference type="SUPFAM" id="SSF54637">
    <property type="entry name" value="Thioesterase/thiol ester dehydrase-isomerase"/>
    <property type="match status" value="1"/>
</dbReference>
<gene>
    <name evidence="3" type="ORF">IQ10_00980</name>
</gene>
<dbReference type="Gene3D" id="3.10.129.10">
    <property type="entry name" value="Hotdog Thioesterase"/>
    <property type="match status" value="1"/>
</dbReference>
<protein>
    <submittedName>
        <fullName evidence="3">Acyl-CoA thioester hydrolase</fullName>
    </submittedName>
</protein>